<organism evidence="2 3">
    <name type="scientific">Glossina palpalis gambiensis</name>
    <dbReference type="NCBI Taxonomy" id="67801"/>
    <lineage>
        <taxon>Eukaryota</taxon>
        <taxon>Metazoa</taxon>
        <taxon>Ecdysozoa</taxon>
        <taxon>Arthropoda</taxon>
        <taxon>Hexapoda</taxon>
        <taxon>Insecta</taxon>
        <taxon>Pterygota</taxon>
        <taxon>Neoptera</taxon>
        <taxon>Endopterygota</taxon>
        <taxon>Diptera</taxon>
        <taxon>Brachycera</taxon>
        <taxon>Muscomorpha</taxon>
        <taxon>Hippoboscoidea</taxon>
        <taxon>Glossinidae</taxon>
        <taxon>Glossina</taxon>
    </lineage>
</organism>
<evidence type="ECO:0000313" key="2">
    <source>
        <dbReference type="EnsemblMetazoa" id="GPPI036524-PA"/>
    </source>
</evidence>
<reference evidence="2" key="2">
    <citation type="submission" date="2020-05" db="UniProtKB">
        <authorList>
            <consortium name="EnsemblMetazoa"/>
        </authorList>
    </citation>
    <scope>IDENTIFICATION</scope>
    <source>
        <strain evidence="2">IAEA</strain>
    </source>
</reference>
<evidence type="ECO:0000313" key="3">
    <source>
        <dbReference type="Proteomes" id="UP000092460"/>
    </source>
</evidence>
<reference evidence="3" key="1">
    <citation type="submission" date="2015-01" db="EMBL/GenBank/DDBJ databases">
        <authorList>
            <person name="Aksoy S."/>
            <person name="Warren W."/>
            <person name="Wilson R.K."/>
        </authorList>
    </citation>
    <scope>NUCLEOTIDE SEQUENCE [LARGE SCALE GENOMIC DNA]</scope>
    <source>
        <strain evidence="3">IAEA</strain>
    </source>
</reference>
<dbReference type="VEuPathDB" id="VectorBase:GPPI036524"/>
<keyword evidence="1" id="KW-1133">Transmembrane helix</keyword>
<feature type="transmembrane region" description="Helical" evidence="1">
    <location>
        <begin position="19"/>
        <end position="40"/>
    </location>
</feature>
<dbReference type="EnsemblMetazoa" id="GPPI036524-RA">
    <property type="protein sequence ID" value="GPPI036524-PA"/>
    <property type="gene ID" value="GPPI036524"/>
</dbReference>
<dbReference type="EMBL" id="JXJN01018039">
    <property type="status" value="NOT_ANNOTATED_CDS"/>
    <property type="molecule type" value="Genomic_DNA"/>
</dbReference>
<name>A0A1B0BPJ2_9MUSC</name>
<accession>A0A1B0BPJ2</accession>
<sequence length="270" mass="29687">TTFDGGTGFSPKVSTLFKILFILPLIGLIFQLLAICDLFIFFDDSVSNPVLEKVPAFDNILVVGSHVVYASEGINLFFPLMAAMKKPEQILRCPVGIATLATFGLVVCGAGANKMYSTSYFIFLRTPTTTLGKVVKIFADVSIFFTYPLQLNATYQYIVDELDMANKGPLLTVGLAMMNPLHFHYFMAILGSLCLTVLTFIVPGLIPFCSKNYGRKKRKAIVAGDAFLLSIATLIGGTTTNAIDWSRAKLRDILLKASSFRLKQNFLNFC</sequence>
<protein>
    <recommendedName>
        <fullName evidence="4">Amino acid transporter transmembrane domain-containing protein</fullName>
    </recommendedName>
</protein>
<feature type="transmembrane region" description="Helical" evidence="1">
    <location>
        <begin position="60"/>
        <end position="78"/>
    </location>
</feature>
<dbReference type="Proteomes" id="UP000092460">
    <property type="component" value="Unassembled WGS sequence"/>
</dbReference>
<feature type="transmembrane region" description="Helical" evidence="1">
    <location>
        <begin position="220"/>
        <end position="243"/>
    </location>
</feature>
<feature type="transmembrane region" description="Helical" evidence="1">
    <location>
        <begin position="90"/>
        <end position="112"/>
    </location>
</feature>
<evidence type="ECO:0008006" key="4">
    <source>
        <dbReference type="Google" id="ProtNLM"/>
    </source>
</evidence>
<proteinExistence type="predicted"/>
<evidence type="ECO:0000256" key="1">
    <source>
        <dbReference type="SAM" id="Phobius"/>
    </source>
</evidence>
<dbReference type="EMBL" id="JXJN01018038">
    <property type="status" value="NOT_ANNOTATED_CDS"/>
    <property type="molecule type" value="Genomic_DNA"/>
</dbReference>
<dbReference type="AlphaFoldDB" id="A0A1B0BPJ2"/>
<keyword evidence="3" id="KW-1185">Reference proteome</keyword>
<feature type="transmembrane region" description="Helical" evidence="1">
    <location>
        <begin position="185"/>
        <end position="208"/>
    </location>
</feature>
<dbReference type="STRING" id="67801.A0A1B0BPJ2"/>
<keyword evidence="1" id="KW-0812">Transmembrane</keyword>
<keyword evidence="1" id="KW-0472">Membrane</keyword>